<protein>
    <submittedName>
        <fullName evidence="2">Multicopper oxidase</fullName>
    </submittedName>
</protein>
<organism evidence="2 3">
    <name type="scientific">Saccharata proteae CBS 121410</name>
    <dbReference type="NCBI Taxonomy" id="1314787"/>
    <lineage>
        <taxon>Eukaryota</taxon>
        <taxon>Fungi</taxon>
        <taxon>Dikarya</taxon>
        <taxon>Ascomycota</taxon>
        <taxon>Pezizomycotina</taxon>
        <taxon>Dothideomycetes</taxon>
        <taxon>Dothideomycetes incertae sedis</taxon>
        <taxon>Botryosphaeriales</taxon>
        <taxon>Saccharataceae</taxon>
        <taxon>Saccharata</taxon>
    </lineage>
</organism>
<evidence type="ECO:0000313" key="3">
    <source>
        <dbReference type="Proteomes" id="UP000799776"/>
    </source>
</evidence>
<reference evidence="2" key="1">
    <citation type="journal article" date="2020" name="Stud. Mycol.">
        <title>101 Dothideomycetes genomes: a test case for predicting lifestyles and emergence of pathogens.</title>
        <authorList>
            <person name="Haridas S."/>
            <person name="Albert R."/>
            <person name="Binder M."/>
            <person name="Bloem J."/>
            <person name="Labutti K."/>
            <person name="Salamov A."/>
            <person name="Andreopoulos B."/>
            <person name="Baker S."/>
            <person name="Barry K."/>
            <person name="Bills G."/>
            <person name="Bluhm B."/>
            <person name="Cannon C."/>
            <person name="Castanera R."/>
            <person name="Culley D."/>
            <person name="Daum C."/>
            <person name="Ezra D."/>
            <person name="Gonzalez J."/>
            <person name="Henrissat B."/>
            <person name="Kuo A."/>
            <person name="Liang C."/>
            <person name="Lipzen A."/>
            <person name="Lutzoni F."/>
            <person name="Magnuson J."/>
            <person name="Mondo S."/>
            <person name="Nolan M."/>
            <person name="Ohm R."/>
            <person name="Pangilinan J."/>
            <person name="Park H.-J."/>
            <person name="Ramirez L."/>
            <person name="Alfaro M."/>
            <person name="Sun H."/>
            <person name="Tritt A."/>
            <person name="Yoshinaga Y."/>
            <person name="Zwiers L.-H."/>
            <person name="Turgeon B."/>
            <person name="Goodwin S."/>
            <person name="Spatafora J."/>
            <person name="Crous P."/>
            <person name="Grigoriev I."/>
        </authorList>
    </citation>
    <scope>NUCLEOTIDE SEQUENCE</scope>
    <source>
        <strain evidence="2">CBS 121410</strain>
    </source>
</reference>
<dbReference type="EMBL" id="ML978715">
    <property type="protein sequence ID" value="KAF2088710.1"/>
    <property type="molecule type" value="Genomic_DNA"/>
</dbReference>
<dbReference type="GO" id="GO:0005507">
    <property type="term" value="F:copper ion binding"/>
    <property type="evidence" value="ECO:0007669"/>
    <property type="project" value="InterPro"/>
</dbReference>
<dbReference type="OrthoDB" id="10255118at2759"/>
<dbReference type="GO" id="GO:0016491">
    <property type="term" value="F:oxidoreductase activity"/>
    <property type="evidence" value="ECO:0007669"/>
    <property type="project" value="InterPro"/>
</dbReference>
<dbReference type="SUPFAM" id="SSF49503">
    <property type="entry name" value="Cupredoxins"/>
    <property type="match status" value="1"/>
</dbReference>
<dbReference type="Gene3D" id="2.60.40.420">
    <property type="entry name" value="Cupredoxins - blue copper proteins"/>
    <property type="match status" value="1"/>
</dbReference>
<accession>A0A6A5YCM0</accession>
<feature type="domain" description="Plastocyanin-like" evidence="1">
    <location>
        <begin position="2"/>
        <end position="42"/>
    </location>
</feature>
<sequence>MLPESGYLAIAFETDNPAAWPMHCHIGWHTSDGFDIQILERHSDIRPLLDYDVMNSNCEAWSTYAADEDVVEDDLDV</sequence>
<name>A0A6A5YCM0_9PEZI</name>
<proteinExistence type="predicted"/>
<dbReference type="Proteomes" id="UP000799776">
    <property type="component" value="Unassembled WGS sequence"/>
</dbReference>
<dbReference type="Pfam" id="PF07731">
    <property type="entry name" value="Cu-oxidase_2"/>
    <property type="match status" value="1"/>
</dbReference>
<evidence type="ECO:0000313" key="2">
    <source>
        <dbReference type="EMBL" id="KAF2088710.1"/>
    </source>
</evidence>
<dbReference type="InterPro" id="IPR011706">
    <property type="entry name" value="Cu-oxidase_C"/>
</dbReference>
<dbReference type="InterPro" id="IPR008972">
    <property type="entry name" value="Cupredoxin"/>
</dbReference>
<gene>
    <name evidence="2" type="ORF">K490DRAFT_63924</name>
</gene>
<keyword evidence="3" id="KW-1185">Reference proteome</keyword>
<dbReference type="AlphaFoldDB" id="A0A6A5YCM0"/>
<evidence type="ECO:0000259" key="1">
    <source>
        <dbReference type="Pfam" id="PF07731"/>
    </source>
</evidence>